<reference evidence="3 4" key="1">
    <citation type="submission" date="2020-05" db="EMBL/GenBank/DDBJ databases">
        <authorList>
            <person name="Campoy J."/>
            <person name="Schneeberger K."/>
            <person name="Spophaly S."/>
        </authorList>
    </citation>
    <scope>NUCLEOTIDE SEQUENCE [LARGE SCALE GENOMIC DNA]</scope>
    <source>
        <strain evidence="3">PruArmRojPasFocal</strain>
    </source>
</reference>
<evidence type="ECO:0000313" key="4">
    <source>
        <dbReference type="Proteomes" id="UP000507222"/>
    </source>
</evidence>
<evidence type="ECO:0000256" key="1">
    <source>
        <dbReference type="SAM" id="MobiDB-lite"/>
    </source>
</evidence>
<keyword evidence="2" id="KW-0472">Membrane</keyword>
<feature type="region of interest" description="Disordered" evidence="1">
    <location>
        <begin position="1"/>
        <end position="27"/>
    </location>
</feature>
<accession>A0A6J5UDK1</accession>
<feature type="transmembrane region" description="Helical" evidence="2">
    <location>
        <begin position="39"/>
        <end position="60"/>
    </location>
</feature>
<proteinExistence type="predicted"/>
<dbReference type="Proteomes" id="UP000507222">
    <property type="component" value="Unassembled WGS sequence"/>
</dbReference>
<feature type="compositionally biased region" description="Basic and acidic residues" evidence="1">
    <location>
        <begin position="1"/>
        <end position="21"/>
    </location>
</feature>
<keyword evidence="2" id="KW-0812">Transmembrane</keyword>
<evidence type="ECO:0000313" key="3">
    <source>
        <dbReference type="EMBL" id="CAB4274500.1"/>
    </source>
</evidence>
<evidence type="ECO:0000256" key="2">
    <source>
        <dbReference type="SAM" id="Phobius"/>
    </source>
</evidence>
<dbReference type="AlphaFoldDB" id="A0A6J5UDK1"/>
<keyword evidence="2" id="KW-1133">Transmembrane helix</keyword>
<dbReference type="EMBL" id="CAEKDK010000003">
    <property type="protein sequence ID" value="CAB4274500.1"/>
    <property type="molecule type" value="Genomic_DNA"/>
</dbReference>
<protein>
    <submittedName>
        <fullName evidence="3">Uncharacterized protein</fullName>
    </submittedName>
</protein>
<name>A0A6J5UDK1_PRUAR</name>
<gene>
    <name evidence="3" type="ORF">CURHAP_LOCUS23030</name>
</gene>
<organism evidence="3 4">
    <name type="scientific">Prunus armeniaca</name>
    <name type="common">Apricot</name>
    <name type="synonym">Armeniaca vulgaris</name>
    <dbReference type="NCBI Taxonomy" id="36596"/>
    <lineage>
        <taxon>Eukaryota</taxon>
        <taxon>Viridiplantae</taxon>
        <taxon>Streptophyta</taxon>
        <taxon>Embryophyta</taxon>
        <taxon>Tracheophyta</taxon>
        <taxon>Spermatophyta</taxon>
        <taxon>Magnoliopsida</taxon>
        <taxon>eudicotyledons</taxon>
        <taxon>Gunneridae</taxon>
        <taxon>Pentapetalae</taxon>
        <taxon>rosids</taxon>
        <taxon>fabids</taxon>
        <taxon>Rosales</taxon>
        <taxon>Rosaceae</taxon>
        <taxon>Amygdaloideae</taxon>
        <taxon>Amygdaleae</taxon>
        <taxon>Prunus</taxon>
    </lineage>
</organism>
<sequence length="75" mass="8117">MGKGERDGGERERGRDGEKEACGGGHGGMMLRRLWVRGIWGVCLWVLGCCGVGLWVLGSLRGGSQGNRVRMGRDE</sequence>